<dbReference type="OrthoDB" id="1703859at2759"/>
<protein>
    <submittedName>
        <fullName evidence="2">Uncharacterized protein</fullName>
    </submittedName>
</protein>
<gene>
    <name evidence="2" type="ORF">GUJ93_ZPchr0008g11638</name>
</gene>
<dbReference type="PANTHER" id="PTHR36801:SF2">
    <property type="entry name" value="OS01G0570601 PROTEIN"/>
    <property type="match status" value="1"/>
</dbReference>
<reference evidence="2" key="2">
    <citation type="submission" date="2021-02" db="EMBL/GenBank/DDBJ databases">
        <authorList>
            <person name="Kimball J.A."/>
            <person name="Haas M.W."/>
            <person name="Macchietto M."/>
            <person name="Kono T."/>
            <person name="Duquette J."/>
            <person name="Shao M."/>
        </authorList>
    </citation>
    <scope>NUCLEOTIDE SEQUENCE</scope>
    <source>
        <tissue evidence="2">Fresh leaf tissue</tissue>
    </source>
</reference>
<feature type="compositionally biased region" description="Acidic residues" evidence="1">
    <location>
        <begin position="204"/>
        <end position="213"/>
    </location>
</feature>
<keyword evidence="3" id="KW-1185">Reference proteome</keyword>
<accession>A0A8J5R3C3</accession>
<comment type="caution">
    <text evidence="2">The sequence shown here is derived from an EMBL/GenBank/DDBJ whole genome shotgun (WGS) entry which is preliminary data.</text>
</comment>
<organism evidence="2 3">
    <name type="scientific">Zizania palustris</name>
    <name type="common">Northern wild rice</name>
    <dbReference type="NCBI Taxonomy" id="103762"/>
    <lineage>
        <taxon>Eukaryota</taxon>
        <taxon>Viridiplantae</taxon>
        <taxon>Streptophyta</taxon>
        <taxon>Embryophyta</taxon>
        <taxon>Tracheophyta</taxon>
        <taxon>Spermatophyta</taxon>
        <taxon>Magnoliopsida</taxon>
        <taxon>Liliopsida</taxon>
        <taxon>Poales</taxon>
        <taxon>Poaceae</taxon>
        <taxon>BOP clade</taxon>
        <taxon>Oryzoideae</taxon>
        <taxon>Oryzeae</taxon>
        <taxon>Zizaniinae</taxon>
        <taxon>Zizania</taxon>
    </lineage>
</organism>
<dbReference type="EMBL" id="JAAALK010000290">
    <property type="protein sequence ID" value="KAG8044968.1"/>
    <property type="molecule type" value="Genomic_DNA"/>
</dbReference>
<feature type="region of interest" description="Disordered" evidence="1">
    <location>
        <begin position="202"/>
        <end position="223"/>
    </location>
</feature>
<reference evidence="2" key="1">
    <citation type="journal article" date="2021" name="bioRxiv">
        <title>Whole Genome Assembly and Annotation of Northern Wild Rice, Zizania palustris L., Supports a Whole Genome Duplication in the Zizania Genus.</title>
        <authorList>
            <person name="Haas M."/>
            <person name="Kono T."/>
            <person name="Macchietto M."/>
            <person name="Millas R."/>
            <person name="McGilp L."/>
            <person name="Shao M."/>
            <person name="Duquette J."/>
            <person name="Hirsch C.N."/>
            <person name="Kimball J."/>
        </authorList>
    </citation>
    <scope>NUCLEOTIDE SEQUENCE</scope>
    <source>
        <tissue evidence="2">Fresh leaf tissue</tissue>
    </source>
</reference>
<evidence type="ECO:0000313" key="3">
    <source>
        <dbReference type="Proteomes" id="UP000729402"/>
    </source>
</evidence>
<feature type="compositionally biased region" description="Low complexity" evidence="1">
    <location>
        <begin position="57"/>
        <end position="75"/>
    </location>
</feature>
<dbReference type="Proteomes" id="UP000729402">
    <property type="component" value="Unassembled WGS sequence"/>
</dbReference>
<evidence type="ECO:0000313" key="2">
    <source>
        <dbReference type="EMBL" id="KAG8044968.1"/>
    </source>
</evidence>
<dbReference type="AlphaFoldDB" id="A0A8J5R3C3"/>
<sequence length="281" mass="29900">MARPHRPCTMLINRGRRLISASSTSSVDSCPVILHAAWITALVAVCLALCTIHSRRSPSSSSSSARQGHQGSRGAASRRRPGQGDGTNSGGTGAAGSTVAMPARVSPTPSDKAKAGGAVVDENAMRAAATEQEEMVIVASGNDHVAQGGAVQVTVIDVGTHGPIAPVFLPPPDPIPPRRSLSAKHMRFAERLGTRIRSRRWGWDDQDQDDGGDEDARRGEPAESNTLWTKKIILGERCRVGRNGDEDDDAMVRWKSYRPRQPRSVPVTRSNSFAGVGSRGT</sequence>
<feature type="region of interest" description="Disordered" evidence="1">
    <location>
        <begin position="55"/>
        <end position="118"/>
    </location>
</feature>
<proteinExistence type="predicted"/>
<evidence type="ECO:0000256" key="1">
    <source>
        <dbReference type="SAM" id="MobiDB-lite"/>
    </source>
</evidence>
<dbReference type="PANTHER" id="PTHR36801">
    <property type="entry name" value="OS06G0150200 PROTEIN"/>
    <property type="match status" value="1"/>
</dbReference>
<name>A0A8J5R3C3_ZIZPA</name>
<feature type="region of interest" description="Disordered" evidence="1">
    <location>
        <begin position="240"/>
        <end position="281"/>
    </location>
</feature>
<feature type="compositionally biased region" description="Gly residues" evidence="1">
    <location>
        <begin position="83"/>
        <end position="94"/>
    </location>
</feature>